<gene>
    <name evidence="1" type="ORF">EAH_00067700</name>
</gene>
<organism evidence="1 2">
    <name type="scientific">Eimeria acervulina</name>
    <name type="common">Coccidian parasite</name>
    <dbReference type="NCBI Taxonomy" id="5801"/>
    <lineage>
        <taxon>Eukaryota</taxon>
        <taxon>Sar</taxon>
        <taxon>Alveolata</taxon>
        <taxon>Apicomplexa</taxon>
        <taxon>Conoidasida</taxon>
        <taxon>Coccidia</taxon>
        <taxon>Eucoccidiorida</taxon>
        <taxon>Eimeriorina</taxon>
        <taxon>Eimeriidae</taxon>
        <taxon>Eimeria</taxon>
    </lineage>
</organism>
<feature type="non-terminal residue" evidence="1">
    <location>
        <position position="1"/>
    </location>
</feature>
<proteinExistence type="predicted"/>
<name>U6GU58_EIMAC</name>
<dbReference type="Proteomes" id="UP000018050">
    <property type="component" value="Unassembled WGS sequence"/>
</dbReference>
<accession>U6GU58</accession>
<keyword evidence="2" id="KW-1185">Reference proteome</keyword>
<sequence>SFKTGDERHGGCGKRHSDWRDYVKSSLVEQVCAFVSVEWFAVVEYRLMGCRSWGKAARRCVANPGRAQADAQEYLPEYGTRINDARAVRNREELVFVACMRCANVLGASRQVMSVTEGVGSVSGDAML</sequence>
<dbReference type="GeneID" id="25274840"/>
<evidence type="ECO:0000313" key="2">
    <source>
        <dbReference type="Proteomes" id="UP000018050"/>
    </source>
</evidence>
<reference evidence="1" key="2">
    <citation type="submission" date="2013-10" db="EMBL/GenBank/DDBJ databases">
        <authorList>
            <person name="Aslett M."/>
        </authorList>
    </citation>
    <scope>NUCLEOTIDE SEQUENCE [LARGE SCALE GENOMIC DNA]</scope>
    <source>
        <strain evidence="1">Houghton</strain>
    </source>
</reference>
<dbReference type="EMBL" id="HG672810">
    <property type="protein sequence ID" value="CDI82838.1"/>
    <property type="molecule type" value="Genomic_DNA"/>
</dbReference>
<dbReference type="VEuPathDB" id="ToxoDB:EAH_00067700"/>
<protein>
    <submittedName>
        <fullName evidence="1">Uncharacterized protein</fullName>
    </submittedName>
</protein>
<dbReference type="AlphaFoldDB" id="U6GU58"/>
<evidence type="ECO:0000313" key="1">
    <source>
        <dbReference type="EMBL" id="CDI82838.1"/>
    </source>
</evidence>
<reference evidence="1" key="1">
    <citation type="submission" date="2013-10" db="EMBL/GenBank/DDBJ databases">
        <title>Genomic analysis of the causative agents of coccidiosis in chickens.</title>
        <authorList>
            <person name="Reid A.J."/>
            <person name="Blake D."/>
            <person name="Billington K."/>
            <person name="Browne H."/>
            <person name="Dunn M."/>
            <person name="Hung S."/>
            <person name="Kawahara F."/>
            <person name="Miranda-Saavedra D."/>
            <person name="Mourier T."/>
            <person name="Nagra H."/>
            <person name="Otto T.D."/>
            <person name="Rawlings N."/>
            <person name="Sanchez A."/>
            <person name="Sanders M."/>
            <person name="Subramaniam C."/>
            <person name="Tay Y."/>
            <person name="Dear P."/>
            <person name="Doerig C."/>
            <person name="Gruber A."/>
            <person name="Parkinson J."/>
            <person name="Shirley M."/>
            <person name="Wan K.L."/>
            <person name="Berriman M."/>
            <person name="Tomley F."/>
            <person name="Pain A."/>
        </authorList>
    </citation>
    <scope>NUCLEOTIDE SEQUENCE [LARGE SCALE GENOMIC DNA]</scope>
    <source>
        <strain evidence="1">Houghton</strain>
    </source>
</reference>
<dbReference type="RefSeq" id="XP_013247914.1">
    <property type="nucleotide sequence ID" value="XM_013392460.1"/>
</dbReference>